<keyword evidence="11" id="KW-1185">Reference proteome</keyword>
<dbReference type="InterPro" id="IPR001128">
    <property type="entry name" value="Cyt_P450"/>
</dbReference>
<dbReference type="SUPFAM" id="SSF48264">
    <property type="entry name" value="Cytochrome P450"/>
    <property type="match status" value="1"/>
</dbReference>
<evidence type="ECO:0000256" key="4">
    <source>
        <dbReference type="ARBA" id="ARBA00023002"/>
    </source>
</evidence>
<keyword evidence="9" id="KW-1133">Transmembrane helix</keyword>
<keyword evidence="6 8" id="KW-0503">Monooxygenase</keyword>
<dbReference type="GO" id="GO:0005506">
    <property type="term" value="F:iron ion binding"/>
    <property type="evidence" value="ECO:0007669"/>
    <property type="project" value="InterPro"/>
</dbReference>
<reference evidence="10" key="2">
    <citation type="submission" date="2023-05" db="EMBL/GenBank/DDBJ databases">
        <authorList>
            <consortium name="Lawrence Berkeley National Laboratory"/>
            <person name="Steindorff A."/>
            <person name="Hensen N."/>
            <person name="Bonometti L."/>
            <person name="Westerberg I."/>
            <person name="Brannstrom I.O."/>
            <person name="Guillou S."/>
            <person name="Cros-Aarteil S."/>
            <person name="Calhoun S."/>
            <person name="Haridas S."/>
            <person name="Kuo A."/>
            <person name="Mondo S."/>
            <person name="Pangilinan J."/>
            <person name="Riley R."/>
            <person name="Labutti K."/>
            <person name="Andreopoulos B."/>
            <person name="Lipzen A."/>
            <person name="Chen C."/>
            <person name="Yanf M."/>
            <person name="Daum C."/>
            <person name="Ng V."/>
            <person name="Clum A."/>
            <person name="Ohm R."/>
            <person name="Martin F."/>
            <person name="Silar P."/>
            <person name="Natvig D."/>
            <person name="Lalanne C."/>
            <person name="Gautier V."/>
            <person name="Ament-Velasquez S.L."/>
            <person name="Kruys A."/>
            <person name="Hutchinson M.I."/>
            <person name="Powell A.J."/>
            <person name="Barry K."/>
            <person name="Miller A.N."/>
            <person name="Grigoriev I.V."/>
            <person name="Debuchy R."/>
            <person name="Gladieux P."/>
            <person name="Thoren M.H."/>
            <person name="Johannesson H."/>
        </authorList>
    </citation>
    <scope>NUCLEOTIDE SEQUENCE</scope>
    <source>
        <strain evidence="10">CBS 141.50</strain>
    </source>
</reference>
<comment type="caution">
    <text evidence="10">The sequence shown here is derived from an EMBL/GenBank/DDBJ whole genome shotgun (WGS) entry which is preliminary data.</text>
</comment>
<keyword evidence="5 7" id="KW-0408">Iron</keyword>
<dbReference type="InterPro" id="IPR036396">
    <property type="entry name" value="Cyt_P450_sf"/>
</dbReference>
<dbReference type="CDD" id="cd11063">
    <property type="entry name" value="CYP52"/>
    <property type="match status" value="1"/>
</dbReference>
<dbReference type="InterPro" id="IPR017972">
    <property type="entry name" value="Cyt_P450_CS"/>
</dbReference>
<dbReference type="GO" id="GO:0020037">
    <property type="term" value="F:heme binding"/>
    <property type="evidence" value="ECO:0007669"/>
    <property type="project" value="InterPro"/>
</dbReference>
<reference evidence="10" key="1">
    <citation type="journal article" date="2023" name="Mol. Phylogenet. Evol.">
        <title>Genome-scale phylogeny and comparative genomics of the fungal order Sordariales.</title>
        <authorList>
            <person name="Hensen N."/>
            <person name="Bonometti L."/>
            <person name="Westerberg I."/>
            <person name="Brannstrom I.O."/>
            <person name="Guillou S."/>
            <person name="Cros-Aarteil S."/>
            <person name="Calhoun S."/>
            <person name="Haridas S."/>
            <person name="Kuo A."/>
            <person name="Mondo S."/>
            <person name="Pangilinan J."/>
            <person name="Riley R."/>
            <person name="LaButti K."/>
            <person name="Andreopoulos B."/>
            <person name="Lipzen A."/>
            <person name="Chen C."/>
            <person name="Yan M."/>
            <person name="Daum C."/>
            <person name="Ng V."/>
            <person name="Clum A."/>
            <person name="Steindorff A."/>
            <person name="Ohm R.A."/>
            <person name="Martin F."/>
            <person name="Silar P."/>
            <person name="Natvig D.O."/>
            <person name="Lalanne C."/>
            <person name="Gautier V."/>
            <person name="Ament-Velasquez S.L."/>
            <person name="Kruys A."/>
            <person name="Hutchinson M.I."/>
            <person name="Powell A.J."/>
            <person name="Barry K."/>
            <person name="Miller A.N."/>
            <person name="Grigoriev I.V."/>
            <person name="Debuchy R."/>
            <person name="Gladieux P."/>
            <person name="Hiltunen Thoren M."/>
            <person name="Johannesson H."/>
        </authorList>
    </citation>
    <scope>NUCLEOTIDE SEQUENCE</scope>
    <source>
        <strain evidence="10">CBS 141.50</strain>
    </source>
</reference>
<keyword evidence="4 8" id="KW-0560">Oxidoreductase</keyword>
<keyword evidence="9" id="KW-0472">Membrane</keyword>
<dbReference type="GeneID" id="87819094"/>
<dbReference type="Pfam" id="PF00067">
    <property type="entry name" value="p450"/>
    <property type="match status" value="2"/>
</dbReference>
<evidence type="ECO:0000256" key="1">
    <source>
        <dbReference type="ARBA" id="ARBA00001971"/>
    </source>
</evidence>
<dbReference type="PANTHER" id="PTHR24287">
    <property type="entry name" value="P450, PUTATIVE (EUROFUNG)-RELATED"/>
    <property type="match status" value="1"/>
</dbReference>
<evidence type="ECO:0000256" key="2">
    <source>
        <dbReference type="ARBA" id="ARBA00010617"/>
    </source>
</evidence>
<dbReference type="PANTHER" id="PTHR24287:SF5">
    <property type="entry name" value="P450, PUTATIVE (EUROFUNG)-RELATED"/>
    <property type="match status" value="1"/>
</dbReference>
<evidence type="ECO:0000256" key="7">
    <source>
        <dbReference type="PIRSR" id="PIRSR602401-1"/>
    </source>
</evidence>
<dbReference type="PROSITE" id="PS00086">
    <property type="entry name" value="CYTOCHROME_P450"/>
    <property type="match status" value="1"/>
</dbReference>
<evidence type="ECO:0000256" key="3">
    <source>
        <dbReference type="ARBA" id="ARBA00022723"/>
    </source>
</evidence>
<name>A0AAN6ZIQ6_9PEZI</name>
<accession>A0AAN6ZIQ6</accession>
<dbReference type="RefSeq" id="XP_062632430.1">
    <property type="nucleotide sequence ID" value="XM_062782481.1"/>
</dbReference>
<evidence type="ECO:0000256" key="6">
    <source>
        <dbReference type="ARBA" id="ARBA00023033"/>
    </source>
</evidence>
<dbReference type="Gene3D" id="1.10.630.10">
    <property type="entry name" value="Cytochrome P450"/>
    <property type="match status" value="1"/>
</dbReference>
<gene>
    <name evidence="10" type="ORF">C8A04DRAFT_33483</name>
</gene>
<organism evidence="10 11">
    <name type="scientific">Dichotomopilus funicola</name>
    <dbReference type="NCBI Taxonomy" id="1934379"/>
    <lineage>
        <taxon>Eukaryota</taxon>
        <taxon>Fungi</taxon>
        <taxon>Dikarya</taxon>
        <taxon>Ascomycota</taxon>
        <taxon>Pezizomycotina</taxon>
        <taxon>Sordariomycetes</taxon>
        <taxon>Sordariomycetidae</taxon>
        <taxon>Sordariales</taxon>
        <taxon>Chaetomiaceae</taxon>
        <taxon>Dichotomopilus</taxon>
    </lineage>
</organism>
<protein>
    <submittedName>
        <fullName evidence="10">Cytochrome P450</fullName>
    </submittedName>
</protein>
<comment type="similarity">
    <text evidence="2 8">Belongs to the cytochrome P450 family.</text>
</comment>
<dbReference type="InterPro" id="IPR047146">
    <property type="entry name" value="Cyt_P450_E_CYP52_fungi"/>
</dbReference>
<dbReference type="GO" id="GO:0016705">
    <property type="term" value="F:oxidoreductase activity, acting on paired donors, with incorporation or reduction of molecular oxygen"/>
    <property type="evidence" value="ECO:0007669"/>
    <property type="project" value="InterPro"/>
</dbReference>
<dbReference type="AlphaFoldDB" id="A0AAN6ZIQ6"/>
<evidence type="ECO:0000256" key="9">
    <source>
        <dbReference type="SAM" id="Phobius"/>
    </source>
</evidence>
<evidence type="ECO:0000313" key="11">
    <source>
        <dbReference type="Proteomes" id="UP001302676"/>
    </source>
</evidence>
<dbReference type="PRINTS" id="PR00463">
    <property type="entry name" value="EP450I"/>
</dbReference>
<keyword evidence="7 8" id="KW-0349">Heme</keyword>
<evidence type="ECO:0000256" key="8">
    <source>
        <dbReference type="RuleBase" id="RU000461"/>
    </source>
</evidence>
<sequence length="535" mass="61312">MLQLLVSFGPLYTTALILGCLMGLFVCNRLYVDYRIRKVGGVRASVLATNPFTGLQFLMRAAYWQTRDKLDYYYRSLFNWASPECPNCVEIAIFGRARFLMTQEPEHIKTILTGKFREYGKGERFHEIWSPFLGDSIFTTDGQQWSDSRALIRPMFVKDRVRDLEIFDRWTMTLIEKLPASGQTVDMMDLFYRMTLDVTTDFLLGGSVNSLNNPKHEFVAAFQEVQRIQMLLTILAPLRSIIPTYRYKRGIRILERFVSPFIARTLSLSPSELDKLSQSDNKDLTFLHQIARTTRDPKIIRDQLMAVLIAGRDTTAATLSWTVYELARQPRVWARLRADVLNTVGRHNPPTYEDLKGLTFLTHTLNETLRMYPAVPYNLRAALQDTTLPGREGQPDIGVLKGDIVVYSTLAMQRRRDLYPEEWATAKMEEKGRGLAVDEEVGGLADPGVFCPERWERWTPKAWTYVPFNGGPRICVGQNFAMTEMAFTLVRLLQKYERLEYRGDWHGQFHKAEIVGAPGHGVPVAFFEAENGSAV</sequence>
<dbReference type="Proteomes" id="UP001302676">
    <property type="component" value="Unassembled WGS sequence"/>
</dbReference>
<proteinExistence type="inferred from homology"/>
<evidence type="ECO:0000256" key="5">
    <source>
        <dbReference type="ARBA" id="ARBA00023004"/>
    </source>
</evidence>
<dbReference type="PRINTS" id="PR00385">
    <property type="entry name" value="P450"/>
</dbReference>
<dbReference type="GO" id="GO:0004497">
    <property type="term" value="F:monooxygenase activity"/>
    <property type="evidence" value="ECO:0007669"/>
    <property type="project" value="UniProtKB-KW"/>
</dbReference>
<dbReference type="EMBL" id="MU853722">
    <property type="protein sequence ID" value="KAK4139059.1"/>
    <property type="molecule type" value="Genomic_DNA"/>
</dbReference>
<feature type="transmembrane region" description="Helical" evidence="9">
    <location>
        <begin position="12"/>
        <end position="31"/>
    </location>
</feature>
<evidence type="ECO:0000313" key="10">
    <source>
        <dbReference type="EMBL" id="KAK4139059.1"/>
    </source>
</evidence>
<keyword evidence="3 7" id="KW-0479">Metal-binding</keyword>
<keyword evidence="9" id="KW-0812">Transmembrane</keyword>
<feature type="binding site" description="axial binding residue" evidence="7">
    <location>
        <position position="475"/>
    </location>
    <ligand>
        <name>heme</name>
        <dbReference type="ChEBI" id="CHEBI:30413"/>
    </ligand>
    <ligandPart>
        <name>Fe</name>
        <dbReference type="ChEBI" id="CHEBI:18248"/>
    </ligandPart>
</feature>
<comment type="cofactor">
    <cofactor evidence="1 7">
        <name>heme</name>
        <dbReference type="ChEBI" id="CHEBI:30413"/>
    </cofactor>
</comment>
<dbReference type="InterPro" id="IPR002401">
    <property type="entry name" value="Cyt_P450_E_grp-I"/>
</dbReference>